<dbReference type="PANTHER" id="PTHR45658">
    <property type="entry name" value="GATA TRANSCRIPTION FACTOR"/>
    <property type="match status" value="1"/>
</dbReference>
<dbReference type="InterPro" id="IPR013088">
    <property type="entry name" value="Znf_NHR/GATA"/>
</dbReference>
<dbReference type="PROSITE" id="PS50114">
    <property type="entry name" value="GATA_ZN_FINGER_2"/>
    <property type="match status" value="1"/>
</dbReference>
<feature type="region of interest" description="Disordered" evidence="5">
    <location>
        <begin position="86"/>
        <end position="130"/>
    </location>
</feature>
<dbReference type="PANTHER" id="PTHR45658:SF18">
    <property type="entry name" value="PROTEIN GAT2"/>
    <property type="match status" value="1"/>
</dbReference>
<keyword evidence="8" id="KW-1185">Reference proteome</keyword>
<dbReference type="GO" id="GO:0006355">
    <property type="term" value="P:regulation of DNA-templated transcription"/>
    <property type="evidence" value="ECO:0007669"/>
    <property type="project" value="InterPro"/>
</dbReference>
<dbReference type="CDD" id="cd00202">
    <property type="entry name" value="ZnF_GATA"/>
    <property type="match status" value="1"/>
</dbReference>
<dbReference type="GO" id="GO:0043565">
    <property type="term" value="F:sequence-specific DNA binding"/>
    <property type="evidence" value="ECO:0007669"/>
    <property type="project" value="InterPro"/>
</dbReference>
<dbReference type="InterPro" id="IPR000679">
    <property type="entry name" value="Znf_GATA"/>
</dbReference>
<gene>
    <name evidence="7" type="ORF">EC973_007519</name>
</gene>
<feature type="region of interest" description="Disordered" evidence="5">
    <location>
        <begin position="387"/>
        <end position="481"/>
    </location>
</feature>
<reference evidence="7" key="1">
    <citation type="submission" date="2020-01" db="EMBL/GenBank/DDBJ databases">
        <title>Genome Sequencing of Three Apophysomyces-Like Fungal Strains Confirms a Novel Fungal Genus in the Mucoromycota with divergent Burkholderia-like Endosymbiotic Bacteria.</title>
        <authorList>
            <person name="Stajich J.E."/>
            <person name="Macias A.M."/>
            <person name="Carter-House D."/>
            <person name="Lovett B."/>
            <person name="Kasson L.R."/>
            <person name="Berry K."/>
            <person name="Grigoriev I."/>
            <person name="Chang Y."/>
            <person name="Spatafora J."/>
            <person name="Kasson M.T."/>
        </authorList>
    </citation>
    <scope>NUCLEOTIDE SEQUENCE</scope>
    <source>
        <strain evidence="7">NRRL A-21654</strain>
    </source>
</reference>
<dbReference type="Pfam" id="PF00320">
    <property type="entry name" value="GATA"/>
    <property type="match status" value="1"/>
</dbReference>
<dbReference type="SUPFAM" id="SSF57716">
    <property type="entry name" value="Glucocorticoid receptor-like (DNA-binding domain)"/>
    <property type="match status" value="1"/>
</dbReference>
<organism evidence="7 8">
    <name type="scientific">Apophysomyces ossiformis</name>
    <dbReference type="NCBI Taxonomy" id="679940"/>
    <lineage>
        <taxon>Eukaryota</taxon>
        <taxon>Fungi</taxon>
        <taxon>Fungi incertae sedis</taxon>
        <taxon>Mucoromycota</taxon>
        <taxon>Mucoromycotina</taxon>
        <taxon>Mucoromycetes</taxon>
        <taxon>Mucorales</taxon>
        <taxon>Mucorineae</taxon>
        <taxon>Mucoraceae</taxon>
        <taxon>Apophysomyces</taxon>
    </lineage>
</organism>
<dbReference type="Proteomes" id="UP000605846">
    <property type="component" value="Unassembled WGS sequence"/>
</dbReference>
<feature type="compositionally biased region" description="Basic and acidic residues" evidence="5">
    <location>
        <begin position="411"/>
        <end position="436"/>
    </location>
</feature>
<dbReference type="AlphaFoldDB" id="A0A8H7BPL6"/>
<feature type="compositionally biased region" description="Polar residues" evidence="5">
    <location>
        <begin position="104"/>
        <end position="115"/>
    </location>
</feature>
<keyword evidence="3" id="KW-0862">Zinc</keyword>
<protein>
    <recommendedName>
        <fullName evidence="6">GATA-type domain-containing protein</fullName>
    </recommendedName>
</protein>
<name>A0A8H7BPL6_9FUNG</name>
<evidence type="ECO:0000256" key="4">
    <source>
        <dbReference type="PROSITE-ProRule" id="PRU00094"/>
    </source>
</evidence>
<evidence type="ECO:0000259" key="6">
    <source>
        <dbReference type="PROSITE" id="PS50114"/>
    </source>
</evidence>
<feature type="region of interest" description="Disordered" evidence="5">
    <location>
        <begin position="626"/>
        <end position="652"/>
    </location>
</feature>
<feature type="compositionally biased region" description="Polar residues" evidence="5">
    <location>
        <begin position="447"/>
        <end position="478"/>
    </location>
</feature>
<keyword evidence="1" id="KW-0479">Metal-binding</keyword>
<feature type="domain" description="GATA-type" evidence="6">
    <location>
        <begin position="476"/>
        <end position="533"/>
    </location>
</feature>
<dbReference type="GO" id="GO:0008270">
    <property type="term" value="F:zinc ion binding"/>
    <property type="evidence" value="ECO:0007669"/>
    <property type="project" value="UniProtKB-KW"/>
</dbReference>
<comment type="caution">
    <text evidence="7">The sequence shown here is derived from an EMBL/GenBank/DDBJ whole genome shotgun (WGS) entry which is preliminary data.</text>
</comment>
<evidence type="ECO:0000313" key="7">
    <source>
        <dbReference type="EMBL" id="KAF7727450.1"/>
    </source>
</evidence>
<feature type="compositionally biased region" description="Basic residues" evidence="5">
    <location>
        <begin position="532"/>
        <end position="557"/>
    </location>
</feature>
<evidence type="ECO:0000256" key="2">
    <source>
        <dbReference type="ARBA" id="ARBA00022771"/>
    </source>
</evidence>
<feature type="region of interest" description="Disordered" evidence="5">
    <location>
        <begin position="527"/>
        <end position="570"/>
    </location>
</feature>
<dbReference type="OrthoDB" id="2162994at2759"/>
<evidence type="ECO:0000256" key="1">
    <source>
        <dbReference type="ARBA" id="ARBA00022723"/>
    </source>
</evidence>
<evidence type="ECO:0000256" key="3">
    <source>
        <dbReference type="ARBA" id="ARBA00022833"/>
    </source>
</evidence>
<sequence length="695" mass="77480">MFPASRLRSNSEMQVGRELHRSSCITDAFHPFHLPRNLGQECLDPTDGHMHRFHSRHLGCASLKLGTHCFPNVAFYEITESEILEGPFSDKKPRSPTCDESTESSETVQAWSSGHGSPDMPSEKSFSTSPECSHIWSSMIESSNLPGDTMATDETSTSVHGLLGASEKSLMALPPKKRKRRRLLRYDIVFCLPPRNHTGDMDQLMHEYDYYVFPHEAVAETLNDTDPFEVLFSFHLRKSSTRPTNTLSTNPACCSHSPETPDVVEEGLYKTKLEEFAAVCSSRYRLTTHSSSYTPQRRFTDPGRPCLSEQLNSECYIVNVQMAGVSRELYQAIKHAISGFEVSCQNMMELMRFHTERVVCQRAERSFNSEPMCEDQTMRLSLTKAEIQSEQNRDHGDTQPSCEHPSMPRSDPWHSGDEAGWDKESAAFDDDHHSPDADDDAIMASPELSTRSNSQDASASTVSNDVKTPQRGPNSGSSLKKCLYCGSKSTPMWRRGPQGAGTLCNACGVKWKHGKILSDSDAFVAPSSLVKERRRSSKSEKKRKKSTSSTRKDRRGKAQNGMKKSTSVQSVVDQMSHYKLDSENDVGMTELYEDNTLVSNMDSRSTSAVFTVPAAREYGERQGWERYSASSHSPLESFTSSRNSSPSPPMMEPYQRHSVEISMADKLGFTNAAFPITAGVDAVEAAAVLTLLKRS</sequence>
<proteinExistence type="predicted"/>
<dbReference type="InterPro" id="IPR051140">
    <property type="entry name" value="GATA_TF"/>
</dbReference>
<evidence type="ECO:0000256" key="5">
    <source>
        <dbReference type="SAM" id="MobiDB-lite"/>
    </source>
</evidence>
<keyword evidence="2 4" id="KW-0863">Zinc-finger</keyword>
<dbReference type="Gene3D" id="3.30.50.10">
    <property type="entry name" value="Erythroid Transcription Factor GATA-1, subunit A"/>
    <property type="match status" value="1"/>
</dbReference>
<evidence type="ECO:0000313" key="8">
    <source>
        <dbReference type="Proteomes" id="UP000605846"/>
    </source>
</evidence>
<dbReference type="EMBL" id="JABAYA010000056">
    <property type="protein sequence ID" value="KAF7727450.1"/>
    <property type="molecule type" value="Genomic_DNA"/>
</dbReference>
<accession>A0A8H7BPL6</accession>
<dbReference type="SMART" id="SM00401">
    <property type="entry name" value="ZnF_GATA"/>
    <property type="match status" value="1"/>
</dbReference>